<dbReference type="Proteomes" id="UP000548476">
    <property type="component" value="Unassembled WGS sequence"/>
</dbReference>
<evidence type="ECO:0000313" key="3">
    <source>
        <dbReference type="EMBL" id="MBB6037450.1"/>
    </source>
</evidence>
<reference evidence="3 4" key="1">
    <citation type="submission" date="2020-08" db="EMBL/GenBank/DDBJ databases">
        <title>Genomic Encyclopedia of Type Strains, Phase IV (KMG-IV): sequencing the most valuable type-strain genomes for metagenomic binning, comparative biology and taxonomic classification.</title>
        <authorList>
            <person name="Goeker M."/>
        </authorList>
    </citation>
    <scope>NUCLEOTIDE SEQUENCE [LARGE SCALE GENOMIC DNA]</scope>
    <source>
        <strain evidence="3 4">YIM 65646</strain>
    </source>
</reference>
<proteinExistence type="predicted"/>
<dbReference type="EMBL" id="JACHGT010000012">
    <property type="protein sequence ID" value="MBB6037450.1"/>
    <property type="molecule type" value="Genomic_DNA"/>
</dbReference>
<comment type="caution">
    <text evidence="3">The sequence shown here is derived from an EMBL/GenBank/DDBJ whole genome shotgun (WGS) entry which is preliminary data.</text>
</comment>
<dbReference type="RefSeq" id="WP_184790266.1">
    <property type="nucleotide sequence ID" value="NZ_BONT01000093.1"/>
</dbReference>
<evidence type="ECO:0000256" key="2">
    <source>
        <dbReference type="SAM" id="SignalP"/>
    </source>
</evidence>
<feature type="signal peptide" evidence="2">
    <location>
        <begin position="1"/>
        <end position="28"/>
    </location>
</feature>
<keyword evidence="4" id="KW-1185">Reference proteome</keyword>
<feature type="chain" id="PRO_5032364915" description="DUF11 domain-containing protein" evidence="2">
    <location>
        <begin position="29"/>
        <end position="515"/>
    </location>
</feature>
<name>A0A841FZU6_9ACTN</name>
<evidence type="ECO:0000256" key="1">
    <source>
        <dbReference type="SAM" id="Phobius"/>
    </source>
</evidence>
<protein>
    <recommendedName>
        <fullName evidence="5">DUF11 domain-containing protein</fullName>
    </recommendedName>
</protein>
<keyword evidence="1" id="KW-0812">Transmembrane</keyword>
<dbReference type="AlphaFoldDB" id="A0A841FZU6"/>
<evidence type="ECO:0000313" key="4">
    <source>
        <dbReference type="Proteomes" id="UP000548476"/>
    </source>
</evidence>
<evidence type="ECO:0008006" key="5">
    <source>
        <dbReference type="Google" id="ProtNLM"/>
    </source>
</evidence>
<feature type="transmembrane region" description="Helical" evidence="1">
    <location>
        <begin position="480"/>
        <end position="498"/>
    </location>
</feature>
<keyword evidence="1" id="KW-1133">Transmembrane helix</keyword>
<organism evidence="3 4">
    <name type="scientific">Phytomonospora endophytica</name>
    <dbReference type="NCBI Taxonomy" id="714109"/>
    <lineage>
        <taxon>Bacteria</taxon>
        <taxon>Bacillati</taxon>
        <taxon>Actinomycetota</taxon>
        <taxon>Actinomycetes</taxon>
        <taxon>Micromonosporales</taxon>
        <taxon>Micromonosporaceae</taxon>
        <taxon>Phytomonospora</taxon>
    </lineage>
</organism>
<accession>A0A841FZU6</accession>
<keyword evidence="2" id="KW-0732">Signal</keyword>
<keyword evidence="1" id="KW-0472">Membrane</keyword>
<gene>
    <name evidence="3" type="ORF">HNR73_005326</name>
</gene>
<sequence length="515" mass="52991">MRTLMTKAGLVAAAVVLLTATAGTAAQAAEDTELSMELKGSPVLATGEQDTVSGVFTLTPPPELTRLSDLAVVLDVTELAGVAKVVSNSWGEPCRQEGQTVTCWGEGEDFDVHGGSLDIELFRLEGVDGAEPGTTVELPVSFTTSNFPAVSGTVSVTKAEVVDLAIGDEAQRERNVELGGSGSVDVSVANVGDNAAAGTALSVAIGHDLRFENTFSNCTFDESNVVCRFERELLPGERYALSEEIAFTARTTAEAPGRANLSYSWSTLDTFDSDIAPGLPADMRPGTLPAVTLDEVSALKSVPEHDPNWQNDSGNVDVFIEGENPVDFAAVGATVRGDAGTVGDLTVGARNDSGVEVPGAVEEPSVVVTVTLPAELSFVEAPGDCVSTGDQSYECGIETVSEPGQSHEWTFKVRIEAATAAEGSVVIRDSFADDRDASNDEAVIKVNTTEAPAPEPTGGAGGAGAAIGGDLALTGTGLRLILGGGVLALVAGASLFVLTRRRKALVTGDGTEMAS</sequence>